<dbReference type="GO" id="GO:0005634">
    <property type="term" value="C:nucleus"/>
    <property type="evidence" value="ECO:0007669"/>
    <property type="project" value="UniProtKB-SubCell"/>
</dbReference>
<dbReference type="HOGENOM" id="CLU_038704_1_1_1"/>
<evidence type="ECO:0000256" key="9">
    <source>
        <dbReference type="ARBA" id="ARBA00038126"/>
    </source>
</evidence>
<dbReference type="EC" id="2.1.1.85" evidence="3"/>
<dbReference type="InParanoid" id="S8DQW1"/>
<keyword evidence="5" id="KW-0489">Methyltransferase</keyword>
<dbReference type="eggNOG" id="KOG2920">
    <property type="taxonomic scope" value="Eukaryota"/>
</dbReference>
<name>S8DQW1_FOMSC</name>
<keyword evidence="8" id="KW-0539">Nucleus</keyword>
<accession>S8DQW1</accession>
<dbReference type="SUPFAM" id="SSF53335">
    <property type="entry name" value="S-adenosyl-L-methionine-dependent methyltransferases"/>
    <property type="match status" value="1"/>
</dbReference>
<dbReference type="OrthoDB" id="1723750at2759"/>
<comment type="similarity">
    <text evidence="9">Belongs to the methyltransferase superfamily. METTL18 family.</text>
</comment>
<dbReference type="STRING" id="743788.S8DQW1"/>
<evidence type="ECO:0000256" key="6">
    <source>
        <dbReference type="ARBA" id="ARBA00022679"/>
    </source>
</evidence>
<dbReference type="InterPro" id="IPR029063">
    <property type="entry name" value="SAM-dependent_MTases_sf"/>
</dbReference>
<evidence type="ECO:0000256" key="1">
    <source>
        <dbReference type="ARBA" id="ARBA00004123"/>
    </source>
</evidence>
<comment type="subcellular location">
    <subcellularLocation>
        <location evidence="2">Cytoplasm</location>
    </subcellularLocation>
    <subcellularLocation>
        <location evidence="1">Nucleus</location>
    </subcellularLocation>
</comment>
<evidence type="ECO:0000256" key="7">
    <source>
        <dbReference type="ARBA" id="ARBA00022691"/>
    </source>
</evidence>
<evidence type="ECO:0000256" key="5">
    <source>
        <dbReference type="ARBA" id="ARBA00022603"/>
    </source>
</evidence>
<dbReference type="GO" id="GO:0005737">
    <property type="term" value="C:cytoplasm"/>
    <property type="evidence" value="ECO:0007669"/>
    <property type="project" value="UniProtKB-SubCell"/>
</dbReference>
<keyword evidence="7" id="KW-0949">S-adenosyl-L-methionine</keyword>
<dbReference type="EMBL" id="KE504216">
    <property type="protein sequence ID" value="EPS95057.1"/>
    <property type="molecule type" value="Genomic_DNA"/>
</dbReference>
<dbReference type="Proteomes" id="UP000015241">
    <property type="component" value="Unassembled WGS sequence"/>
</dbReference>
<protein>
    <recommendedName>
        <fullName evidence="3">protein-histidine N-methyltransferase</fullName>
        <ecNumber evidence="3">2.1.1.85</ecNumber>
    </recommendedName>
</protein>
<dbReference type="PANTHER" id="PTHR14614:SF39">
    <property type="entry name" value="HISTIDINE PROTEIN METHYLTRANSFERASE 1 HOMOLOG"/>
    <property type="match status" value="1"/>
</dbReference>
<dbReference type="PANTHER" id="PTHR14614">
    <property type="entry name" value="HEPATOCELLULAR CARCINOMA-ASSOCIATED ANTIGEN"/>
    <property type="match status" value="1"/>
</dbReference>
<evidence type="ECO:0000256" key="2">
    <source>
        <dbReference type="ARBA" id="ARBA00004496"/>
    </source>
</evidence>
<evidence type="ECO:0000313" key="10">
    <source>
        <dbReference type="EMBL" id="EPS95057.1"/>
    </source>
</evidence>
<evidence type="ECO:0000256" key="3">
    <source>
        <dbReference type="ARBA" id="ARBA00012533"/>
    </source>
</evidence>
<keyword evidence="11" id="KW-1185">Reference proteome</keyword>
<dbReference type="InterPro" id="IPR019410">
    <property type="entry name" value="Methyltransf_16"/>
</dbReference>
<dbReference type="Gene3D" id="3.40.50.150">
    <property type="entry name" value="Vaccinia Virus protein VP39"/>
    <property type="match status" value="1"/>
</dbReference>
<evidence type="ECO:0000256" key="4">
    <source>
        <dbReference type="ARBA" id="ARBA00022490"/>
    </source>
</evidence>
<dbReference type="GO" id="GO:0032259">
    <property type="term" value="P:methylation"/>
    <property type="evidence" value="ECO:0007669"/>
    <property type="project" value="UniProtKB-KW"/>
</dbReference>
<dbReference type="AlphaFoldDB" id="S8DQW1"/>
<reference evidence="10 11" key="1">
    <citation type="journal article" date="2012" name="Science">
        <title>The Paleozoic origin of enzymatic lignin decomposition reconstructed from 31 fungal genomes.</title>
        <authorList>
            <person name="Floudas D."/>
            <person name="Binder M."/>
            <person name="Riley R."/>
            <person name="Barry K."/>
            <person name="Blanchette R.A."/>
            <person name="Henrissat B."/>
            <person name="Martinez A.T."/>
            <person name="Otillar R."/>
            <person name="Spatafora J.W."/>
            <person name="Yadav J.S."/>
            <person name="Aerts A."/>
            <person name="Benoit I."/>
            <person name="Boyd A."/>
            <person name="Carlson A."/>
            <person name="Copeland A."/>
            <person name="Coutinho P.M."/>
            <person name="de Vries R.P."/>
            <person name="Ferreira P."/>
            <person name="Findley K."/>
            <person name="Foster B."/>
            <person name="Gaskell J."/>
            <person name="Glotzer D."/>
            <person name="Gorecki P."/>
            <person name="Heitman J."/>
            <person name="Hesse C."/>
            <person name="Hori C."/>
            <person name="Igarashi K."/>
            <person name="Jurgens J.A."/>
            <person name="Kallen N."/>
            <person name="Kersten P."/>
            <person name="Kohler A."/>
            <person name="Kuees U."/>
            <person name="Kumar T.K.A."/>
            <person name="Kuo A."/>
            <person name="LaButti K."/>
            <person name="Larrondo L.F."/>
            <person name="Lindquist E."/>
            <person name="Ling A."/>
            <person name="Lombard V."/>
            <person name="Lucas S."/>
            <person name="Lundell T."/>
            <person name="Martin R."/>
            <person name="McLaughlin D.J."/>
            <person name="Morgenstern I."/>
            <person name="Morin E."/>
            <person name="Murat C."/>
            <person name="Nagy L.G."/>
            <person name="Nolan M."/>
            <person name="Ohm R.A."/>
            <person name="Patyshakuliyeva A."/>
            <person name="Rokas A."/>
            <person name="Ruiz-Duenas F.J."/>
            <person name="Sabat G."/>
            <person name="Salamov A."/>
            <person name="Samejima M."/>
            <person name="Schmutz J."/>
            <person name="Slot J.C."/>
            <person name="St John F."/>
            <person name="Stenlid J."/>
            <person name="Sun H."/>
            <person name="Sun S."/>
            <person name="Syed K."/>
            <person name="Tsang A."/>
            <person name="Wiebenga A."/>
            <person name="Young D."/>
            <person name="Pisabarro A."/>
            <person name="Eastwood D.C."/>
            <person name="Martin F."/>
            <person name="Cullen D."/>
            <person name="Grigoriev I.V."/>
            <person name="Hibbett D.S."/>
        </authorList>
    </citation>
    <scope>NUCLEOTIDE SEQUENCE</scope>
    <source>
        <strain evidence="11">FP-58527</strain>
    </source>
</reference>
<organism evidence="10 11">
    <name type="scientific">Fomitopsis schrenkii</name>
    <name type="common">Brown rot fungus</name>
    <dbReference type="NCBI Taxonomy" id="2126942"/>
    <lineage>
        <taxon>Eukaryota</taxon>
        <taxon>Fungi</taxon>
        <taxon>Dikarya</taxon>
        <taxon>Basidiomycota</taxon>
        <taxon>Agaricomycotina</taxon>
        <taxon>Agaricomycetes</taxon>
        <taxon>Polyporales</taxon>
        <taxon>Fomitopsis</taxon>
    </lineage>
</organism>
<keyword evidence="6" id="KW-0808">Transferase</keyword>
<gene>
    <name evidence="10" type="ORF">FOMPIDRAFT_1054520</name>
</gene>
<sequence length="410" mass="44359">MFKFDFDLEDADDNPHATNTAIQGIRDEQPRLAAPLKPVAVPDPSIEHLVVDLLAHQPSSISFSPLSVKTSQNDTVTLARRDLFDARFQLISSGYGEASEDRPQTLTEDALGFLDAPSDLVPGVYEGGLKTWECSLDLAERLHSSLGGELGNNLKGKRILELGCGTAIPSLYALHQVFAASSLQHEPEETAFVLQDYNALVLQLVTLPNIVLAWYMSPASAKFRASYQASTADPDVEEEPLPPADPSQIGTLPFSQELVAAFLASLGEHHITIRLFSGSWEAFDVARAGGPFDVVLTSETIYRPESLPALVRVMRDACGGVSGLVGSLEEKTARMEISDANREDADGCAPYLCLVAAKRVYFGVGGGVAEFIKAVEEGEGAPRKESASAKVETIWELTEGVKRIVMRVTW</sequence>
<evidence type="ECO:0000313" key="11">
    <source>
        <dbReference type="Proteomes" id="UP000015241"/>
    </source>
</evidence>
<keyword evidence="4" id="KW-0963">Cytoplasm</keyword>
<dbReference type="GO" id="GO:0018064">
    <property type="term" value="F:protein-L-histidine N-tele-methyltransferase activity"/>
    <property type="evidence" value="ECO:0007669"/>
    <property type="project" value="UniProtKB-EC"/>
</dbReference>
<evidence type="ECO:0000256" key="8">
    <source>
        <dbReference type="ARBA" id="ARBA00023242"/>
    </source>
</evidence>
<dbReference type="FunCoup" id="S8DQW1">
    <property type="interactions" value="349"/>
</dbReference>
<proteinExistence type="inferred from homology"/>